<gene>
    <name evidence="6" type="ORF">HY912_14230</name>
</gene>
<dbReference type="SMART" id="SM00448">
    <property type="entry name" value="REC"/>
    <property type="match status" value="1"/>
</dbReference>
<reference evidence="6" key="1">
    <citation type="submission" date="2020-07" db="EMBL/GenBank/DDBJ databases">
        <title>Huge and variable diversity of episymbiotic CPR bacteria and DPANN archaea in groundwater ecosystems.</title>
        <authorList>
            <person name="He C.Y."/>
            <person name="Keren R."/>
            <person name="Whittaker M."/>
            <person name="Farag I.F."/>
            <person name="Doudna J."/>
            <person name="Cate J.H.D."/>
            <person name="Banfield J.F."/>
        </authorList>
    </citation>
    <scope>NUCLEOTIDE SEQUENCE</scope>
    <source>
        <strain evidence="6">NC_groundwater_1664_Pr3_B-0.1um_52_9</strain>
    </source>
</reference>
<evidence type="ECO:0000313" key="6">
    <source>
        <dbReference type="EMBL" id="MBI5250644.1"/>
    </source>
</evidence>
<dbReference type="Gene3D" id="3.40.50.2300">
    <property type="match status" value="1"/>
</dbReference>
<dbReference type="SUPFAM" id="SSF52172">
    <property type="entry name" value="CheY-like"/>
    <property type="match status" value="1"/>
</dbReference>
<dbReference type="InterPro" id="IPR011006">
    <property type="entry name" value="CheY-like_superfamily"/>
</dbReference>
<dbReference type="GO" id="GO:0000156">
    <property type="term" value="F:phosphorelay response regulator activity"/>
    <property type="evidence" value="ECO:0007669"/>
    <property type="project" value="TreeGrafter"/>
</dbReference>
<evidence type="ECO:0000313" key="7">
    <source>
        <dbReference type="Proteomes" id="UP000807825"/>
    </source>
</evidence>
<dbReference type="GO" id="GO:0006355">
    <property type="term" value="P:regulation of DNA-templated transcription"/>
    <property type="evidence" value="ECO:0007669"/>
    <property type="project" value="TreeGrafter"/>
</dbReference>
<feature type="domain" description="Response regulatory" evidence="5">
    <location>
        <begin position="7"/>
        <end position="122"/>
    </location>
</feature>
<evidence type="ECO:0000256" key="4">
    <source>
        <dbReference type="PROSITE-ProRule" id="PRU00169"/>
    </source>
</evidence>
<keyword evidence="1 4" id="KW-0597">Phosphoprotein</keyword>
<dbReference type="PANTHER" id="PTHR48111">
    <property type="entry name" value="REGULATOR OF RPOS"/>
    <property type="match status" value="1"/>
</dbReference>
<evidence type="ECO:0000259" key="5">
    <source>
        <dbReference type="PROSITE" id="PS50110"/>
    </source>
</evidence>
<evidence type="ECO:0000256" key="1">
    <source>
        <dbReference type="ARBA" id="ARBA00022553"/>
    </source>
</evidence>
<comment type="caution">
    <text evidence="6">The sequence shown here is derived from an EMBL/GenBank/DDBJ whole genome shotgun (WGS) entry which is preliminary data.</text>
</comment>
<keyword evidence="3" id="KW-0238">DNA-binding</keyword>
<feature type="modified residue" description="4-aspartylphosphate" evidence="4">
    <location>
        <position position="57"/>
    </location>
</feature>
<dbReference type="EMBL" id="JACRDE010000371">
    <property type="protein sequence ID" value="MBI5250644.1"/>
    <property type="molecule type" value="Genomic_DNA"/>
</dbReference>
<dbReference type="GO" id="GO:0032993">
    <property type="term" value="C:protein-DNA complex"/>
    <property type="evidence" value="ECO:0007669"/>
    <property type="project" value="TreeGrafter"/>
</dbReference>
<protein>
    <submittedName>
        <fullName evidence="6">Response regulator</fullName>
    </submittedName>
</protein>
<dbReference type="PROSITE" id="PS50110">
    <property type="entry name" value="RESPONSE_REGULATORY"/>
    <property type="match status" value="1"/>
</dbReference>
<dbReference type="PANTHER" id="PTHR48111:SF40">
    <property type="entry name" value="PHOSPHATE REGULON TRANSCRIPTIONAL REGULATORY PROTEIN PHOB"/>
    <property type="match status" value="1"/>
</dbReference>
<sequence>MDGLDTKVLLIDDEEAFVSALEKRLTTRNVKVLTAHTGEQGLEQLSTEPDVDVVLLDVKMPGMDGIATLREIKKSHPIVEVIMLTGHATVESAIDGMRLGAHDYLMKPCDVEELMAKIKDAKLKKQAHQERILDAAGKELLHRRGL</sequence>
<evidence type="ECO:0000256" key="2">
    <source>
        <dbReference type="ARBA" id="ARBA00023012"/>
    </source>
</evidence>
<keyword evidence="2" id="KW-0902">Two-component regulatory system</keyword>
<name>A0A9D6V4G5_9BACT</name>
<proteinExistence type="predicted"/>
<dbReference type="GO" id="GO:0000976">
    <property type="term" value="F:transcription cis-regulatory region binding"/>
    <property type="evidence" value="ECO:0007669"/>
    <property type="project" value="TreeGrafter"/>
</dbReference>
<dbReference type="Proteomes" id="UP000807825">
    <property type="component" value="Unassembled WGS sequence"/>
</dbReference>
<dbReference type="AlphaFoldDB" id="A0A9D6V4G5"/>
<dbReference type="GO" id="GO:0005829">
    <property type="term" value="C:cytosol"/>
    <property type="evidence" value="ECO:0007669"/>
    <property type="project" value="TreeGrafter"/>
</dbReference>
<evidence type="ECO:0000256" key="3">
    <source>
        <dbReference type="ARBA" id="ARBA00023125"/>
    </source>
</evidence>
<dbReference type="Pfam" id="PF00072">
    <property type="entry name" value="Response_reg"/>
    <property type="match status" value="1"/>
</dbReference>
<accession>A0A9D6V4G5</accession>
<dbReference type="InterPro" id="IPR001789">
    <property type="entry name" value="Sig_transdc_resp-reg_receiver"/>
</dbReference>
<dbReference type="InterPro" id="IPR039420">
    <property type="entry name" value="WalR-like"/>
</dbReference>
<organism evidence="6 7">
    <name type="scientific">Desulfomonile tiedjei</name>
    <dbReference type="NCBI Taxonomy" id="2358"/>
    <lineage>
        <taxon>Bacteria</taxon>
        <taxon>Pseudomonadati</taxon>
        <taxon>Thermodesulfobacteriota</taxon>
        <taxon>Desulfomonilia</taxon>
        <taxon>Desulfomonilales</taxon>
        <taxon>Desulfomonilaceae</taxon>
        <taxon>Desulfomonile</taxon>
    </lineage>
</organism>